<name>E9HBR8_DAPPU</name>
<evidence type="ECO:0000313" key="2">
    <source>
        <dbReference type="Proteomes" id="UP000000305"/>
    </source>
</evidence>
<protein>
    <submittedName>
        <fullName evidence="1">Uncharacterized protein</fullName>
    </submittedName>
</protein>
<reference evidence="1 2" key="1">
    <citation type="journal article" date="2011" name="Science">
        <title>The ecoresponsive genome of Daphnia pulex.</title>
        <authorList>
            <person name="Colbourne J.K."/>
            <person name="Pfrender M.E."/>
            <person name="Gilbert D."/>
            <person name="Thomas W.K."/>
            <person name="Tucker A."/>
            <person name="Oakley T.H."/>
            <person name="Tokishita S."/>
            <person name="Aerts A."/>
            <person name="Arnold G.J."/>
            <person name="Basu M.K."/>
            <person name="Bauer D.J."/>
            <person name="Caceres C.E."/>
            <person name="Carmel L."/>
            <person name="Casola C."/>
            <person name="Choi J.H."/>
            <person name="Detter J.C."/>
            <person name="Dong Q."/>
            <person name="Dusheyko S."/>
            <person name="Eads B.D."/>
            <person name="Frohlich T."/>
            <person name="Geiler-Samerotte K.A."/>
            <person name="Gerlach D."/>
            <person name="Hatcher P."/>
            <person name="Jogdeo S."/>
            <person name="Krijgsveld J."/>
            <person name="Kriventseva E.V."/>
            <person name="Kultz D."/>
            <person name="Laforsch C."/>
            <person name="Lindquist E."/>
            <person name="Lopez J."/>
            <person name="Manak J.R."/>
            <person name="Muller J."/>
            <person name="Pangilinan J."/>
            <person name="Patwardhan R.P."/>
            <person name="Pitluck S."/>
            <person name="Pritham E.J."/>
            <person name="Rechtsteiner A."/>
            <person name="Rho M."/>
            <person name="Rogozin I.B."/>
            <person name="Sakarya O."/>
            <person name="Salamov A."/>
            <person name="Schaack S."/>
            <person name="Shapiro H."/>
            <person name="Shiga Y."/>
            <person name="Skalitzky C."/>
            <person name="Smith Z."/>
            <person name="Souvorov A."/>
            <person name="Sung W."/>
            <person name="Tang Z."/>
            <person name="Tsuchiya D."/>
            <person name="Tu H."/>
            <person name="Vos H."/>
            <person name="Wang M."/>
            <person name="Wolf Y.I."/>
            <person name="Yamagata H."/>
            <person name="Yamada T."/>
            <person name="Ye Y."/>
            <person name="Shaw J.R."/>
            <person name="Andrews J."/>
            <person name="Crease T.J."/>
            <person name="Tang H."/>
            <person name="Lucas S.M."/>
            <person name="Robertson H.M."/>
            <person name="Bork P."/>
            <person name="Koonin E.V."/>
            <person name="Zdobnov E.M."/>
            <person name="Grigoriev I.V."/>
            <person name="Lynch M."/>
            <person name="Boore J.L."/>
        </authorList>
    </citation>
    <scope>NUCLEOTIDE SEQUENCE [LARGE SCALE GENOMIC DNA]</scope>
</reference>
<dbReference type="AlphaFoldDB" id="E9HBR8"/>
<dbReference type="KEGG" id="dpx:DAPPUDRAFT_256607"/>
<keyword evidence="2" id="KW-1185">Reference proteome</keyword>
<dbReference type="InParanoid" id="E9HBR8"/>
<proteinExistence type="predicted"/>
<accession>E9HBR8</accession>
<sequence>MKSKANQVSSYKNIVYAGLLYSENLGSAETTLHVQSGHEAVCFANDQIAMISASKLTDSPIIADPLDRQAALNETRNWKEDGDRQENYYA</sequence>
<organism evidence="1 2">
    <name type="scientific">Daphnia pulex</name>
    <name type="common">Water flea</name>
    <dbReference type="NCBI Taxonomy" id="6669"/>
    <lineage>
        <taxon>Eukaryota</taxon>
        <taxon>Metazoa</taxon>
        <taxon>Ecdysozoa</taxon>
        <taxon>Arthropoda</taxon>
        <taxon>Crustacea</taxon>
        <taxon>Branchiopoda</taxon>
        <taxon>Diplostraca</taxon>
        <taxon>Cladocera</taxon>
        <taxon>Anomopoda</taxon>
        <taxon>Daphniidae</taxon>
        <taxon>Daphnia</taxon>
    </lineage>
</organism>
<evidence type="ECO:0000313" key="1">
    <source>
        <dbReference type="EMBL" id="EFX70825.1"/>
    </source>
</evidence>
<dbReference type="Proteomes" id="UP000000305">
    <property type="component" value="Unassembled WGS sequence"/>
</dbReference>
<dbReference type="EMBL" id="GL732617">
    <property type="protein sequence ID" value="EFX70825.1"/>
    <property type="molecule type" value="Genomic_DNA"/>
</dbReference>
<gene>
    <name evidence="1" type="ORF">DAPPUDRAFT_256607</name>
</gene>
<dbReference type="HOGENOM" id="CLU_2443090_0_0_1"/>